<evidence type="ECO:0000313" key="3">
    <source>
        <dbReference type="Proteomes" id="UP000007468"/>
    </source>
</evidence>
<dbReference type="PATRIC" id="fig|546269.5.peg.15"/>
<reference evidence="3" key="1">
    <citation type="submission" date="2010-12" db="EMBL/GenBank/DDBJ databases">
        <title>The genome sequence of Filifactor alocis strain ATCC 35896.</title>
        <authorList>
            <consortium name="The Broad Institute Genome Sequencing Platform"/>
            <person name="Ward D."/>
            <person name="Earl A."/>
            <person name="Feldgarden M."/>
            <person name="Young S.K."/>
            <person name="Gargeya S."/>
            <person name="Zeng Q."/>
            <person name="Alvarado L."/>
            <person name="Berlin A."/>
            <person name="Bochicchio J."/>
            <person name="Chapman S.B."/>
            <person name="Chen Z."/>
            <person name="Freedman E."/>
            <person name="Gellesch M."/>
            <person name="Goldberg J."/>
            <person name="Griggs A."/>
            <person name="Gujja S."/>
            <person name="Heilman E."/>
            <person name="Heiman D."/>
            <person name="Howarth C."/>
            <person name="Mehta T."/>
            <person name="Neiman D."/>
            <person name="Pearson M."/>
            <person name="Roberts A."/>
            <person name="Saif S."/>
            <person name="Shea T."/>
            <person name="Shenoy N."/>
            <person name="Sisk P."/>
            <person name="Stolte C."/>
            <person name="Sykes S."/>
            <person name="White J."/>
            <person name="Yandava C."/>
            <person name="Izard J."/>
            <person name="Blanton J.M."/>
            <person name="Baranova O.V."/>
            <person name="Tanner A.C."/>
            <person name="Dewhirst F.E."/>
            <person name="Haas B."/>
            <person name="Nusbaum C."/>
            <person name="Birren B."/>
        </authorList>
    </citation>
    <scope>NUCLEOTIDE SEQUENCE [LARGE SCALE GENOMIC DNA]</scope>
    <source>
        <strain evidence="3">ATCC 35896 / D40 B5</strain>
    </source>
</reference>
<dbReference type="Proteomes" id="UP000007468">
    <property type="component" value="Chromosome"/>
</dbReference>
<dbReference type="AlphaFoldDB" id="D6GSU9"/>
<dbReference type="KEGG" id="faa:HMPREF0389_01186"/>
<accession>D6GSU9</accession>
<dbReference type="OrthoDB" id="9811532at2"/>
<dbReference type="eggNOG" id="COG2501">
    <property type="taxonomic scope" value="Bacteria"/>
</dbReference>
<dbReference type="Gene3D" id="3.10.290.10">
    <property type="entry name" value="RNA-binding S4 domain"/>
    <property type="match status" value="1"/>
</dbReference>
<dbReference type="EMBL" id="CP002390">
    <property type="protein sequence ID" value="EFE27934.1"/>
    <property type="molecule type" value="Genomic_DNA"/>
</dbReference>
<dbReference type="STRING" id="546269.HMPREF0389_01186"/>
<dbReference type="PROSITE" id="PS50889">
    <property type="entry name" value="S4"/>
    <property type="match status" value="1"/>
</dbReference>
<gene>
    <name evidence="2" type="primary">yaaA</name>
    <name evidence="2" type="ordered locus">HMPREF0389_01186</name>
</gene>
<dbReference type="SUPFAM" id="SSF55174">
    <property type="entry name" value="Alpha-L RNA-binding motif"/>
    <property type="match status" value="1"/>
</dbReference>
<dbReference type="InterPro" id="IPR014330">
    <property type="entry name" value="RNA-bd_S4-rel_YaaA"/>
</dbReference>
<dbReference type="RefSeq" id="WP_014261692.1">
    <property type="nucleotide sequence ID" value="NC_016630.1"/>
</dbReference>
<evidence type="ECO:0000256" key="1">
    <source>
        <dbReference type="PROSITE-ProRule" id="PRU00182"/>
    </source>
</evidence>
<name>D6GSU9_FILAD</name>
<sequence>MKEQRIKIDTEFIKLDQLLKLSNQVSTGGEAKVCILSEEVKVNGEIETRRGKKIRSGDKVEINGELIVVE</sequence>
<organism evidence="2 3">
    <name type="scientific">Filifactor alocis (strain ATCC 35896 / CCUG 47790 / D40 B5)</name>
    <name type="common">Fusobacterium alocis</name>
    <dbReference type="NCBI Taxonomy" id="546269"/>
    <lineage>
        <taxon>Bacteria</taxon>
        <taxon>Bacillati</taxon>
        <taxon>Bacillota</taxon>
        <taxon>Clostridia</taxon>
        <taxon>Peptostreptococcales</taxon>
        <taxon>Filifactoraceae</taxon>
        <taxon>Filifactor</taxon>
    </lineage>
</organism>
<dbReference type="GO" id="GO:0003723">
    <property type="term" value="F:RNA binding"/>
    <property type="evidence" value="ECO:0007669"/>
    <property type="project" value="UniProtKB-KW"/>
</dbReference>
<keyword evidence="3" id="KW-1185">Reference proteome</keyword>
<protein>
    <submittedName>
        <fullName evidence="2">S4 domain protein YaaA</fullName>
    </submittedName>
</protein>
<dbReference type="InterPro" id="IPR036986">
    <property type="entry name" value="S4_RNA-bd_sf"/>
</dbReference>
<dbReference type="NCBIfam" id="TIGR02988">
    <property type="entry name" value="YaaA_near_RecF"/>
    <property type="match status" value="1"/>
</dbReference>
<dbReference type="CDD" id="cd00165">
    <property type="entry name" value="S4"/>
    <property type="match status" value="1"/>
</dbReference>
<proteinExistence type="predicted"/>
<dbReference type="Pfam" id="PF13275">
    <property type="entry name" value="S4_2"/>
    <property type="match status" value="1"/>
</dbReference>
<keyword evidence="1" id="KW-0694">RNA-binding</keyword>
<evidence type="ECO:0000313" key="2">
    <source>
        <dbReference type="EMBL" id="EFE27934.1"/>
    </source>
</evidence>